<dbReference type="InterPro" id="IPR027417">
    <property type="entry name" value="P-loop_NTPase"/>
</dbReference>
<gene>
    <name evidence="2" type="ORF">OG517_35580</name>
</gene>
<dbReference type="RefSeq" id="WP_328964620.1">
    <property type="nucleotide sequence ID" value="NZ_CP108090.1"/>
</dbReference>
<dbReference type="Proteomes" id="UP001432039">
    <property type="component" value="Chromosome"/>
</dbReference>
<organism evidence="2 3">
    <name type="scientific">Streptomyces virginiae</name>
    <name type="common">Streptomyces cinnamonensis</name>
    <dbReference type="NCBI Taxonomy" id="1961"/>
    <lineage>
        <taxon>Bacteria</taxon>
        <taxon>Bacillati</taxon>
        <taxon>Actinomycetota</taxon>
        <taxon>Actinomycetes</taxon>
        <taxon>Kitasatosporales</taxon>
        <taxon>Streptomycetaceae</taxon>
        <taxon>Streptomyces</taxon>
    </lineage>
</organism>
<dbReference type="GO" id="GO:0005524">
    <property type="term" value="F:ATP binding"/>
    <property type="evidence" value="ECO:0007669"/>
    <property type="project" value="UniProtKB-KW"/>
</dbReference>
<keyword evidence="2" id="KW-0547">Nucleotide-binding</keyword>
<accession>A0ABZ1TKH0</accession>
<dbReference type="Gene3D" id="3.40.50.300">
    <property type="entry name" value="P-loop containing nucleotide triphosphate hydrolases"/>
    <property type="match status" value="1"/>
</dbReference>
<protein>
    <submittedName>
        <fullName evidence="2">ATP-binding protein</fullName>
    </submittedName>
</protein>
<reference evidence="2" key="1">
    <citation type="submission" date="2022-10" db="EMBL/GenBank/DDBJ databases">
        <title>The complete genomes of actinobacterial strains from the NBC collection.</title>
        <authorList>
            <person name="Joergensen T.S."/>
            <person name="Alvarez Arevalo M."/>
            <person name="Sterndorff E.B."/>
            <person name="Faurdal D."/>
            <person name="Vuksanovic O."/>
            <person name="Mourched A.-S."/>
            <person name="Charusanti P."/>
            <person name="Shaw S."/>
            <person name="Blin K."/>
            <person name="Weber T."/>
        </authorList>
    </citation>
    <scope>NUCLEOTIDE SEQUENCE</scope>
    <source>
        <strain evidence="2">NBC_00248</strain>
    </source>
</reference>
<keyword evidence="2" id="KW-0067">ATP-binding</keyword>
<feature type="compositionally biased region" description="Basic and acidic residues" evidence="1">
    <location>
        <begin position="24"/>
        <end position="39"/>
    </location>
</feature>
<proteinExistence type="predicted"/>
<evidence type="ECO:0000256" key="1">
    <source>
        <dbReference type="SAM" id="MobiDB-lite"/>
    </source>
</evidence>
<evidence type="ECO:0000313" key="3">
    <source>
        <dbReference type="Proteomes" id="UP001432039"/>
    </source>
</evidence>
<dbReference type="SUPFAM" id="SSF52540">
    <property type="entry name" value="P-loop containing nucleoside triphosphate hydrolases"/>
    <property type="match status" value="1"/>
</dbReference>
<sequence>MRESADRHRHIDRADQLEAAARLTARDTERDGTGHRERQGLFFEGPRGIGKSSLLWEIYERHAADGAYFLDLPRIPAEHHVLESLAMQARGNQVDVPSYENTRTRFAEQSAQTHVDFDNVRIRNSTFQLLAAAQDRTLQTASLSDALLGNLVADARRPVICLDGFEACAQPMRDWLGRSLLPNLLSRREISVFVAGRQLPSLTRPYTSAVRTLVLPPFDVQAVQEWIESLGIISLKDEATAIQQVHGGIPELLDEFFELHIESAETGAEHTPGGPDDGRAG</sequence>
<evidence type="ECO:0000313" key="2">
    <source>
        <dbReference type="EMBL" id="WUQ16319.1"/>
    </source>
</evidence>
<feature type="region of interest" description="Disordered" evidence="1">
    <location>
        <begin position="24"/>
        <end position="43"/>
    </location>
</feature>
<keyword evidence="3" id="KW-1185">Reference proteome</keyword>
<name>A0ABZ1TKH0_STRVG</name>
<dbReference type="EMBL" id="CP108090">
    <property type="protein sequence ID" value="WUQ16319.1"/>
    <property type="molecule type" value="Genomic_DNA"/>
</dbReference>